<comment type="subcellular location">
    <subcellularLocation>
        <location evidence="1">Mitochondrion</location>
    </subcellularLocation>
</comment>
<reference evidence="5" key="2">
    <citation type="submission" date="2015-02" db="UniProtKB">
        <authorList>
            <consortium name="EnsemblMetazoa"/>
        </authorList>
    </citation>
    <scope>IDENTIFICATION</scope>
</reference>
<evidence type="ECO:0000313" key="6">
    <source>
        <dbReference type="Proteomes" id="UP000014500"/>
    </source>
</evidence>
<dbReference type="eggNOG" id="KOG4461">
    <property type="taxonomic scope" value="Eukaryota"/>
</dbReference>
<dbReference type="EnsemblMetazoa" id="SMAR008818-RA">
    <property type="protein sequence ID" value="SMAR008818-PA"/>
    <property type="gene ID" value="SMAR008818"/>
</dbReference>
<keyword evidence="2" id="KW-0689">Ribosomal protein</keyword>
<dbReference type="GO" id="GO:0003735">
    <property type="term" value="F:structural constituent of ribosome"/>
    <property type="evidence" value="ECO:0007669"/>
    <property type="project" value="InterPro"/>
</dbReference>
<dbReference type="GO" id="GO:0005762">
    <property type="term" value="C:mitochondrial large ribosomal subunit"/>
    <property type="evidence" value="ECO:0007669"/>
    <property type="project" value="TreeGrafter"/>
</dbReference>
<evidence type="ECO:0000256" key="2">
    <source>
        <dbReference type="ARBA" id="ARBA00022980"/>
    </source>
</evidence>
<evidence type="ECO:0008006" key="7">
    <source>
        <dbReference type="Google" id="ProtNLM"/>
    </source>
</evidence>
<reference evidence="6" key="1">
    <citation type="submission" date="2011-05" db="EMBL/GenBank/DDBJ databases">
        <authorList>
            <person name="Richards S.R."/>
            <person name="Qu J."/>
            <person name="Jiang H."/>
            <person name="Jhangiani S.N."/>
            <person name="Agravi P."/>
            <person name="Goodspeed R."/>
            <person name="Gross S."/>
            <person name="Mandapat C."/>
            <person name="Jackson L."/>
            <person name="Mathew T."/>
            <person name="Pu L."/>
            <person name="Thornton R."/>
            <person name="Saada N."/>
            <person name="Wilczek-Boney K.B."/>
            <person name="Lee S."/>
            <person name="Kovar C."/>
            <person name="Wu Y."/>
            <person name="Scherer S.E."/>
            <person name="Worley K.C."/>
            <person name="Muzny D.M."/>
            <person name="Gibbs R."/>
        </authorList>
    </citation>
    <scope>NUCLEOTIDE SEQUENCE</scope>
    <source>
        <strain evidence="6">Brora</strain>
    </source>
</reference>
<dbReference type="InterPro" id="IPR010793">
    <property type="entry name" value="Ribosomal_mL37/mL65"/>
</dbReference>
<keyword evidence="3" id="KW-0496">Mitochondrion</keyword>
<sequence>MSTKIFINNSMWTRIHSRIFASNNIIIRTRVNRRPGINYLNPLSSRPDLEVTETPEYPPIPVPCPPEERKMKAWSEKIHEMPTIEEKMLEMTKNPTHIRNADELKYADCRVVPTPPLEEPLKAYRLSGMPISYGTLPAAQYLTRTKLINGLPNEYYDEKFLNIDEFYPSVKPMLEEALITNHEVSVVPWWNKGVPKKEEEKIKSNKIINQIFRVLCNYLSGEFAHLQQCHVDRDPRVESFWLFGGFPPTEQQKEDRKEKMKSENKFEITKTPYIDCYQPPDNNDINKNVEEIIFYKGKPSIQLRTATQLPAVVSIDNILCNPADVPSYRYVPQVCDLKPETQWPVLLPGVWPGNPYEFGHTSFHTIEDLHDRRENVMGTHGEDNALKQYGITSSFGWLMGLAALQGFGPYNELDTPLVCQTVVTNGQRWSFYLYQMNTCHLVSPTENNRCNVCWASDDMKLYDEISNGVMKGLNDDVFKLLIKFLLKKPVGDVLVKENVRKKELVGAEWEEMMAMLWRRYCQRSSKRTRQTYDWERIYLHNDAYLSHNPNRKRKKGKDTY</sequence>
<dbReference type="GO" id="GO:0006412">
    <property type="term" value="P:translation"/>
    <property type="evidence" value="ECO:0007669"/>
    <property type="project" value="InterPro"/>
</dbReference>
<dbReference type="PANTHER" id="PTHR13014:SF3">
    <property type="entry name" value="LARGE RIBOSOMAL SUBUNIT PROTEIN ML65"/>
    <property type="match status" value="1"/>
</dbReference>
<keyword evidence="6" id="KW-1185">Reference proteome</keyword>
<dbReference type="Proteomes" id="UP000014500">
    <property type="component" value="Unassembled WGS sequence"/>
</dbReference>
<evidence type="ECO:0000256" key="4">
    <source>
        <dbReference type="ARBA" id="ARBA00023274"/>
    </source>
</evidence>
<accession>T1J5B9</accession>
<dbReference type="HOGENOM" id="CLU_035549_0_0_1"/>
<dbReference type="AlphaFoldDB" id="T1J5B9"/>
<evidence type="ECO:0000256" key="3">
    <source>
        <dbReference type="ARBA" id="ARBA00023128"/>
    </source>
</evidence>
<name>T1J5B9_STRMM</name>
<dbReference type="Pfam" id="PF07147">
    <property type="entry name" value="PDCD9"/>
    <property type="match status" value="1"/>
</dbReference>
<organism evidence="5 6">
    <name type="scientific">Strigamia maritima</name>
    <name type="common">European centipede</name>
    <name type="synonym">Geophilus maritimus</name>
    <dbReference type="NCBI Taxonomy" id="126957"/>
    <lineage>
        <taxon>Eukaryota</taxon>
        <taxon>Metazoa</taxon>
        <taxon>Ecdysozoa</taxon>
        <taxon>Arthropoda</taxon>
        <taxon>Myriapoda</taxon>
        <taxon>Chilopoda</taxon>
        <taxon>Pleurostigmophora</taxon>
        <taxon>Geophilomorpha</taxon>
        <taxon>Linotaeniidae</taxon>
        <taxon>Strigamia</taxon>
    </lineage>
</organism>
<keyword evidence="4" id="KW-0687">Ribonucleoprotein</keyword>
<evidence type="ECO:0000256" key="1">
    <source>
        <dbReference type="ARBA" id="ARBA00004173"/>
    </source>
</evidence>
<dbReference type="OMA" id="VNMPRYY"/>
<dbReference type="EMBL" id="JH431858">
    <property type="status" value="NOT_ANNOTATED_CDS"/>
    <property type="molecule type" value="Genomic_DNA"/>
</dbReference>
<dbReference type="STRING" id="126957.T1J5B9"/>
<dbReference type="PhylomeDB" id="T1J5B9"/>
<proteinExistence type="predicted"/>
<evidence type="ECO:0000313" key="5">
    <source>
        <dbReference type="EnsemblMetazoa" id="SMAR008818-PA"/>
    </source>
</evidence>
<protein>
    <recommendedName>
        <fullName evidence="7">28S ribosomal protein S30, mitochondrial</fullName>
    </recommendedName>
</protein>
<dbReference type="PANTHER" id="PTHR13014">
    <property type="entry name" value="MITOCHONDRIAL 28S RIBOSOMAL PROTEIN S30/P52 PRO-APOTOTIC PROTEIN"/>
    <property type="match status" value="1"/>
</dbReference>
<dbReference type="InterPro" id="IPR039982">
    <property type="entry name" value="Ribosomal_mL65"/>
</dbReference>